<comment type="function">
    <text evidence="2 7">Catalyzes the formation of N(7)-methylguanine at position 46 (m7G46) in tRNA.</text>
</comment>
<dbReference type="PANTHER" id="PTHR23417:SF14">
    <property type="entry name" value="PENTACOTRIPEPTIDE-REPEAT REGION OF PRORP DOMAIN-CONTAINING PROTEIN"/>
    <property type="match status" value="1"/>
</dbReference>
<feature type="binding site" evidence="7">
    <location>
        <position position="47"/>
    </location>
    <ligand>
        <name>S-adenosyl-L-methionine</name>
        <dbReference type="ChEBI" id="CHEBI:59789"/>
    </ligand>
</feature>
<evidence type="ECO:0000256" key="3">
    <source>
        <dbReference type="ARBA" id="ARBA00022603"/>
    </source>
</evidence>
<dbReference type="PROSITE" id="PS51625">
    <property type="entry name" value="SAM_MT_TRMB"/>
    <property type="match status" value="1"/>
</dbReference>
<evidence type="ECO:0000256" key="7">
    <source>
        <dbReference type="HAMAP-Rule" id="MF_01057"/>
    </source>
</evidence>
<comment type="similarity">
    <text evidence="7">Belongs to the class I-like SAM-binding methyltransferase superfamily. TrmB family.</text>
</comment>
<evidence type="ECO:0000313" key="8">
    <source>
        <dbReference type="EMBL" id="MDU0807992.1"/>
    </source>
</evidence>
<protein>
    <recommendedName>
        <fullName evidence="7">tRNA (guanine-N(7)-)-methyltransferase</fullName>
        <ecNumber evidence="7">2.1.1.33</ecNumber>
    </recommendedName>
    <alternativeName>
        <fullName evidence="7">tRNA (guanine(46)-N(7))-methyltransferase</fullName>
    </alternativeName>
    <alternativeName>
        <fullName evidence="7">tRNA(m7G46)-methyltransferase</fullName>
    </alternativeName>
</protein>
<dbReference type="SUPFAM" id="SSF53335">
    <property type="entry name" value="S-adenosyl-L-methionine-dependent methyltransferases"/>
    <property type="match status" value="1"/>
</dbReference>
<dbReference type="Pfam" id="PF02390">
    <property type="entry name" value="Methyltransf_4"/>
    <property type="match status" value="1"/>
</dbReference>
<keyword evidence="5 7" id="KW-0949">S-adenosyl-L-methionine</keyword>
<dbReference type="InterPro" id="IPR029063">
    <property type="entry name" value="SAM-dependent_MTases_sf"/>
</dbReference>
<comment type="caution">
    <text evidence="7">Lacks conserved residue(s) required for the propagation of feature annotation.</text>
</comment>
<dbReference type="EMBL" id="JAVNWW010000001">
    <property type="protein sequence ID" value="MDU0807992.1"/>
    <property type="molecule type" value="Genomic_DNA"/>
</dbReference>
<evidence type="ECO:0000313" key="9">
    <source>
        <dbReference type="Proteomes" id="UP001249959"/>
    </source>
</evidence>
<evidence type="ECO:0000256" key="6">
    <source>
        <dbReference type="ARBA" id="ARBA00022694"/>
    </source>
</evidence>
<feature type="binding site" evidence="7">
    <location>
        <position position="157"/>
    </location>
    <ligand>
        <name>substrate</name>
    </ligand>
</feature>
<keyword evidence="9" id="KW-1185">Reference proteome</keyword>
<organism evidence="8 9">
    <name type="scientific">Aquirufa regiilacus</name>
    <dbReference type="NCBI Taxonomy" id="3024868"/>
    <lineage>
        <taxon>Bacteria</taxon>
        <taxon>Pseudomonadati</taxon>
        <taxon>Bacteroidota</taxon>
        <taxon>Cytophagia</taxon>
        <taxon>Cytophagales</taxon>
        <taxon>Flectobacillaceae</taxon>
        <taxon>Aquirufa</taxon>
    </lineage>
</organism>
<gene>
    <name evidence="7 8" type="primary">trmB</name>
    <name evidence="8" type="ORF">PQG45_02955</name>
</gene>
<dbReference type="NCBIfam" id="TIGR00091">
    <property type="entry name" value="tRNA (guanosine(46)-N7)-methyltransferase TrmB"/>
    <property type="match status" value="1"/>
</dbReference>
<dbReference type="Proteomes" id="UP001249959">
    <property type="component" value="Unassembled WGS sequence"/>
</dbReference>
<sequence>MSRQKTYKYEWAERLESVIQFPKPFFSACQGKWNQAYFKNSNKLVVELGCGRGEYTNGLGKLFPNMNFIGVDVKGDRLAAGGREAERLGLKNVGFLRIQIQFIEDFFLPNEIDEIWITFPDPRMKDRDEKKRLTFPFYLEKYLRLLKPEGIIHLKTDSEPFFDYSMEQFRAYGLPILAETKNLYESEWNEDHFGIKTRFEKIWFDKGYSINYARIQNKKEA</sequence>
<evidence type="ECO:0000256" key="1">
    <source>
        <dbReference type="ARBA" id="ARBA00000142"/>
    </source>
</evidence>
<dbReference type="GO" id="GO:0008176">
    <property type="term" value="F:tRNA (guanine(46)-N7)-methyltransferase activity"/>
    <property type="evidence" value="ECO:0007669"/>
    <property type="project" value="UniProtKB-EC"/>
</dbReference>
<feature type="binding site" evidence="7">
    <location>
        <position position="121"/>
    </location>
    <ligand>
        <name>S-adenosyl-L-methionine</name>
        <dbReference type="ChEBI" id="CHEBI:59789"/>
    </ligand>
</feature>
<comment type="catalytic activity">
    <reaction evidence="1 7">
        <text>guanosine(46) in tRNA + S-adenosyl-L-methionine = N(7)-methylguanosine(46) in tRNA + S-adenosyl-L-homocysteine</text>
        <dbReference type="Rhea" id="RHEA:42708"/>
        <dbReference type="Rhea" id="RHEA-COMP:10188"/>
        <dbReference type="Rhea" id="RHEA-COMP:10189"/>
        <dbReference type="ChEBI" id="CHEBI:57856"/>
        <dbReference type="ChEBI" id="CHEBI:59789"/>
        <dbReference type="ChEBI" id="CHEBI:74269"/>
        <dbReference type="ChEBI" id="CHEBI:74480"/>
        <dbReference type="EC" id="2.1.1.33"/>
    </reaction>
</comment>
<proteinExistence type="inferred from homology"/>
<dbReference type="InterPro" id="IPR003358">
    <property type="entry name" value="tRNA_(Gua-N-7)_MeTrfase_Trmb"/>
</dbReference>
<dbReference type="InterPro" id="IPR055361">
    <property type="entry name" value="tRNA_methyltr_TrmB_bact"/>
</dbReference>
<dbReference type="NCBIfam" id="NF001080">
    <property type="entry name" value="PRK00121.2-2"/>
    <property type="match status" value="1"/>
</dbReference>
<dbReference type="HAMAP" id="MF_01057">
    <property type="entry name" value="tRNA_methyltr_TrmB"/>
    <property type="match status" value="1"/>
</dbReference>
<feature type="binding site" evidence="7">
    <location>
        <position position="72"/>
    </location>
    <ligand>
        <name>S-adenosyl-L-methionine</name>
        <dbReference type="ChEBI" id="CHEBI:59789"/>
    </ligand>
</feature>
<feature type="binding site" evidence="7">
    <location>
        <position position="125"/>
    </location>
    <ligand>
        <name>substrate</name>
    </ligand>
</feature>
<comment type="caution">
    <text evidence="8">The sequence shown here is derived from an EMBL/GenBank/DDBJ whole genome shotgun (WGS) entry which is preliminary data.</text>
</comment>
<evidence type="ECO:0000256" key="4">
    <source>
        <dbReference type="ARBA" id="ARBA00022679"/>
    </source>
</evidence>
<keyword evidence="4 7" id="KW-0808">Transferase</keyword>
<evidence type="ECO:0000256" key="5">
    <source>
        <dbReference type="ARBA" id="ARBA00022691"/>
    </source>
</evidence>
<feature type="binding site" evidence="7">
    <location>
        <begin position="197"/>
        <end position="200"/>
    </location>
    <ligand>
        <name>substrate</name>
    </ligand>
</feature>
<dbReference type="PANTHER" id="PTHR23417">
    <property type="entry name" value="3-DEOXY-D-MANNO-OCTULOSONIC-ACID TRANSFERASE/TRNA GUANINE-N 7 - -METHYLTRANSFERASE"/>
    <property type="match status" value="1"/>
</dbReference>
<dbReference type="RefSeq" id="WP_316070262.1">
    <property type="nucleotide sequence ID" value="NZ_JAVNWW010000001.1"/>
</dbReference>
<name>A0ABU3TQ59_9BACT</name>
<reference evidence="8 9" key="1">
    <citation type="submission" date="2023-09" db="EMBL/GenBank/DDBJ databases">
        <title>Aquirufa genomes.</title>
        <authorList>
            <person name="Pitt A."/>
        </authorList>
    </citation>
    <scope>NUCLEOTIDE SEQUENCE [LARGE SCALE GENOMIC DNA]</scope>
    <source>
        <strain evidence="8 9">LEOWEIH-7C</strain>
    </source>
</reference>
<evidence type="ECO:0000256" key="2">
    <source>
        <dbReference type="ARBA" id="ARBA00003015"/>
    </source>
</evidence>
<comment type="pathway">
    <text evidence="7">tRNA modification; N(7)-methylguanine-tRNA biosynthesis.</text>
</comment>
<dbReference type="Gene3D" id="3.40.50.150">
    <property type="entry name" value="Vaccinia Virus protein VP39"/>
    <property type="match status" value="1"/>
</dbReference>
<keyword evidence="6 7" id="KW-0819">tRNA processing</keyword>
<accession>A0ABU3TQ59</accession>
<dbReference type="EC" id="2.1.1.33" evidence="7"/>
<keyword evidence="3 7" id="KW-0489">Methyltransferase</keyword>